<dbReference type="SUPFAM" id="SSF56300">
    <property type="entry name" value="Metallo-dependent phosphatases"/>
    <property type="match status" value="1"/>
</dbReference>
<dbReference type="Proteomes" id="UP000182661">
    <property type="component" value="Unassembled WGS sequence"/>
</dbReference>
<sequence length="242" mass="26642">MPALRTRTKLLATRGPIYAIGDVHGCIDQLLHAEQRIQEDCQLRNQSATVIYLGDFVDRGKGSAAVLEHLSRRHTDDLVRFAVCGNHDDAFLAFIRDGAGAQHWLDFGGMATLQSYGIDADYVLKTTGSMKTLVALAREAVPQQHVDFLQRLPVSISIGRYLFVHAGIRPGLELDNQTDEDMMWIREPFLSEGPKLPITVIHGHTIVPAPVFRDGRIGIDTGCYSTGLLTVLKVTPEATAIL</sequence>
<evidence type="ECO:0000259" key="1">
    <source>
        <dbReference type="Pfam" id="PF00149"/>
    </source>
</evidence>
<dbReference type="Pfam" id="PF00149">
    <property type="entry name" value="Metallophos"/>
    <property type="match status" value="1"/>
</dbReference>
<dbReference type="Gene3D" id="3.60.21.10">
    <property type="match status" value="1"/>
</dbReference>
<gene>
    <name evidence="2" type="ORF">AX760_19620</name>
</gene>
<dbReference type="GO" id="GO:0005737">
    <property type="term" value="C:cytoplasm"/>
    <property type="evidence" value="ECO:0007669"/>
    <property type="project" value="TreeGrafter"/>
</dbReference>
<keyword evidence="3" id="KW-1185">Reference proteome</keyword>
<dbReference type="InterPro" id="IPR004843">
    <property type="entry name" value="Calcineurin-like_PHP"/>
</dbReference>
<accession>A0A657LSC4</accession>
<proteinExistence type="predicted"/>
<dbReference type="PANTHER" id="PTHR42850:SF4">
    <property type="entry name" value="ZINC-DEPENDENT ENDOPOLYPHOSPHATASE"/>
    <property type="match status" value="1"/>
</dbReference>
<dbReference type="InterPro" id="IPR029052">
    <property type="entry name" value="Metallo-depent_PP-like"/>
</dbReference>
<dbReference type="InterPro" id="IPR050126">
    <property type="entry name" value="Ap4A_hydrolase"/>
</dbReference>
<feature type="domain" description="Calcineurin-like phosphoesterase" evidence="1">
    <location>
        <begin position="16"/>
        <end position="208"/>
    </location>
</feature>
<dbReference type="GO" id="GO:0016791">
    <property type="term" value="F:phosphatase activity"/>
    <property type="evidence" value="ECO:0007669"/>
    <property type="project" value="TreeGrafter"/>
</dbReference>
<dbReference type="CDD" id="cd00144">
    <property type="entry name" value="MPP_PPP_family"/>
    <property type="match status" value="1"/>
</dbReference>
<evidence type="ECO:0000313" key="3">
    <source>
        <dbReference type="Proteomes" id="UP000182661"/>
    </source>
</evidence>
<name>A0A657LSC4_9HYPH</name>
<dbReference type="EMBL" id="LSRP01000095">
    <property type="protein sequence ID" value="OJF95314.1"/>
    <property type="molecule type" value="Genomic_DNA"/>
</dbReference>
<dbReference type="GO" id="GO:0110154">
    <property type="term" value="P:RNA decapping"/>
    <property type="evidence" value="ECO:0007669"/>
    <property type="project" value="TreeGrafter"/>
</dbReference>
<dbReference type="GO" id="GO:0008803">
    <property type="term" value="F:bis(5'-nucleosyl)-tetraphosphatase (symmetrical) activity"/>
    <property type="evidence" value="ECO:0007669"/>
    <property type="project" value="TreeGrafter"/>
</dbReference>
<reference evidence="2 3" key="1">
    <citation type="submission" date="2016-02" db="EMBL/GenBank/DDBJ databases">
        <title>Genome sequencing of a beta-galactosidase producing bacteria Rhizobium sp. 59.</title>
        <authorList>
            <person name="Wang D."/>
            <person name="Kot W."/>
            <person name="Qin Y."/>
            <person name="Hansen L."/>
            <person name="Naqvi K."/>
            <person name="Rensing C."/>
        </authorList>
    </citation>
    <scope>NUCLEOTIDE SEQUENCE [LARGE SCALE GENOMIC DNA]</scope>
    <source>
        <strain evidence="2 3">59</strain>
    </source>
</reference>
<protein>
    <recommendedName>
        <fullName evidence="1">Calcineurin-like phosphoesterase domain-containing protein</fullName>
    </recommendedName>
</protein>
<evidence type="ECO:0000313" key="2">
    <source>
        <dbReference type="EMBL" id="OJF95314.1"/>
    </source>
</evidence>
<organism evidence="2 3">
    <name type="scientific">Pararhizobium antarcticum</name>
    <dbReference type="NCBI Taxonomy" id="1798805"/>
    <lineage>
        <taxon>Bacteria</taxon>
        <taxon>Pseudomonadati</taxon>
        <taxon>Pseudomonadota</taxon>
        <taxon>Alphaproteobacteria</taxon>
        <taxon>Hyphomicrobiales</taxon>
        <taxon>Rhizobiaceae</taxon>
        <taxon>Rhizobium/Agrobacterium group</taxon>
        <taxon>Pararhizobium</taxon>
    </lineage>
</organism>
<dbReference type="AlphaFoldDB" id="A0A657LSC4"/>
<dbReference type="PANTHER" id="PTHR42850">
    <property type="entry name" value="METALLOPHOSPHOESTERASE"/>
    <property type="match status" value="1"/>
</dbReference>
<comment type="caution">
    <text evidence="2">The sequence shown here is derived from an EMBL/GenBank/DDBJ whole genome shotgun (WGS) entry which is preliminary data.</text>
</comment>